<feature type="domain" description="SD-repeat containing protein B" evidence="4">
    <location>
        <begin position="304"/>
        <end position="368"/>
    </location>
</feature>
<keyword evidence="2" id="KW-0964">Secreted</keyword>
<accession>A0A3B0VYG8</accession>
<keyword evidence="3" id="KW-0732">Signal</keyword>
<dbReference type="PANTHER" id="PTHR23303">
    <property type="entry name" value="CARBOXYPEPTIDASE REGULATORY REGION-CONTAINING"/>
    <property type="match status" value="1"/>
</dbReference>
<comment type="subcellular location">
    <subcellularLocation>
        <location evidence="1">Secreted</location>
    </subcellularLocation>
</comment>
<dbReference type="InterPro" id="IPR051417">
    <property type="entry name" value="SDr/BOS_complex"/>
</dbReference>
<gene>
    <name evidence="5" type="ORF">MNBD_GAMMA02-701</name>
</gene>
<proteinExistence type="predicted"/>
<sequence>TLTNLASNSILENMSLELIITAPDSSELLQQSSPINDLASNASQQWQDILVLNQAQVGVYTITFNLLDESDNVIETFVYNFEVVLDQQLSLTGDVAIDFEQIQPGTDNSCHFELTNQSASPIIGLDVELMVVNLSNQLTVQSITQQIDLAANGTWQDVLLVPTSSLSSGDHACLIRTSINNGDALTQASAVFSVIGANQLNGQVFDDFNGNGIKDNNDTGIADVELVLLDATQAIIQTITSGNDGSYQFLPVVNGSYEIAVTQTGVLLNAATTTNNNNLAVDVEFAIITTDFGYQFSDSRVQGTIWNDENDDGQVDLEETGFDNVSIRLLDAGLNEFDATSTDADGLFEFEQITSGPYQLEITDDQMVLDDLRNTTDNNPMTLNVFSHADLIGNNF</sequence>
<dbReference type="PANTHER" id="PTHR23303:SF14">
    <property type="entry name" value="BOS COMPLEX SUBUNIT NOMO1-RELATED"/>
    <property type="match status" value="1"/>
</dbReference>
<evidence type="ECO:0000259" key="4">
    <source>
        <dbReference type="Pfam" id="PF17210"/>
    </source>
</evidence>
<dbReference type="Gene3D" id="2.60.40.10">
    <property type="entry name" value="Immunoglobulins"/>
    <property type="match status" value="2"/>
</dbReference>
<reference evidence="5" key="1">
    <citation type="submission" date="2018-06" db="EMBL/GenBank/DDBJ databases">
        <authorList>
            <person name="Zhirakovskaya E."/>
        </authorList>
    </citation>
    <scope>NUCLEOTIDE SEQUENCE</scope>
</reference>
<dbReference type="SUPFAM" id="SSF117074">
    <property type="entry name" value="Hypothetical protein PA1324"/>
    <property type="match status" value="2"/>
</dbReference>
<dbReference type="InterPro" id="IPR013783">
    <property type="entry name" value="Ig-like_fold"/>
</dbReference>
<dbReference type="Pfam" id="PF17210">
    <property type="entry name" value="SdrD_B"/>
    <property type="match status" value="2"/>
</dbReference>
<name>A0A3B0VYG8_9ZZZZ</name>
<dbReference type="GO" id="GO:0005789">
    <property type="term" value="C:endoplasmic reticulum membrane"/>
    <property type="evidence" value="ECO:0007669"/>
    <property type="project" value="TreeGrafter"/>
</dbReference>
<evidence type="ECO:0000256" key="2">
    <source>
        <dbReference type="ARBA" id="ARBA00022525"/>
    </source>
</evidence>
<dbReference type="EMBL" id="UOFA01000091">
    <property type="protein sequence ID" value="VAW44182.1"/>
    <property type="molecule type" value="Genomic_DNA"/>
</dbReference>
<protein>
    <recommendedName>
        <fullName evidence="4">SD-repeat containing protein B domain-containing protein</fullName>
    </recommendedName>
</protein>
<feature type="non-terminal residue" evidence="5">
    <location>
        <position position="396"/>
    </location>
</feature>
<dbReference type="GO" id="GO:0005576">
    <property type="term" value="C:extracellular region"/>
    <property type="evidence" value="ECO:0007669"/>
    <property type="project" value="UniProtKB-SubCell"/>
</dbReference>
<evidence type="ECO:0000256" key="1">
    <source>
        <dbReference type="ARBA" id="ARBA00004613"/>
    </source>
</evidence>
<evidence type="ECO:0000256" key="3">
    <source>
        <dbReference type="ARBA" id="ARBA00022729"/>
    </source>
</evidence>
<feature type="domain" description="SD-repeat containing protein B" evidence="4">
    <location>
        <begin position="203"/>
        <end position="284"/>
    </location>
</feature>
<dbReference type="AlphaFoldDB" id="A0A3B0VYG8"/>
<evidence type="ECO:0000313" key="5">
    <source>
        <dbReference type="EMBL" id="VAW44182.1"/>
    </source>
</evidence>
<organism evidence="5">
    <name type="scientific">hydrothermal vent metagenome</name>
    <dbReference type="NCBI Taxonomy" id="652676"/>
    <lineage>
        <taxon>unclassified sequences</taxon>
        <taxon>metagenomes</taxon>
        <taxon>ecological metagenomes</taxon>
    </lineage>
</organism>
<dbReference type="InterPro" id="IPR033764">
    <property type="entry name" value="Sdr_B"/>
</dbReference>
<feature type="non-terminal residue" evidence="5">
    <location>
        <position position="1"/>
    </location>
</feature>